<dbReference type="EMBL" id="LDJH01000017">
    <property type="protein sequence ID" value="KRG57020.1"/>
    <property type="molecule type" value="Genomic_DNA"/>
</dbReference>
<dbReference type="SFLD" id="SFLDG01129">
    <property type="entry name" value="C1.5:_HAD__Beta-PGM__Phosphata"/>
    <property type="match status" value="1"/>
</dbReference>
<dbReference type="STRING" id="266128.ABB25_10220"/>
<dbReference type="PATRIC" id="fig|266128.3.peg.918"/>
<accession>A0A0R0BI23</accession>
<dbReference type="AlphaFoldDB" id="A0A0R0BI23"/>
<dbReference type="GO" id="GO:0008967">
    <property type="term" value="F:phosphoglycolate phosphatase activity"/>
    <property type="evidence" value="ECO:0007669"/>
    <property type="project" value="TreeGrafter"/>
</dbReference>
<comment type="caution">
    <text evidence="1">The sequence shown here is derived from an EMBL/GenBank/DDBJ whole genome shotgun (WGS) entry which is preliminary data.</text>
</comment>
<dbReference type="GO" id="GO:0005829">
    <property type="term" value="C:cytosol"/>
    <property type="evidence" value="ECO:0007669"/>
    <property type="project" value="TreeGrafter"/>
</dbReference>
<dbReference type="RefSeq" id="WP_083488250.1">
    <property type="nucleotide sequence ID" value="NZ_LDJH01000017.1"/>
</dbReference>
<name>A0A0R0BI23_9GAMM</name>
<dbReference type="Pfam" id="PF13419">
    <property type="entry name" value="HAD_2"/>
    <property type="match status" value="1"/>
</dbReference>
<protein>
    <recommendedName>
        <fullName evidence="3">HAD family hydrolase</fullName>
    </recommendedName>
</protein>
<reference evidence="1 2" key="1">
    <citation type="submission" date="2015-05" db="EMBL/GenBank/DDBJ databases">
        <title>Genome sequencing and analysis of members of genus Stenotrophomonas.</title>
        <authorList>
            <person name="Patil P.P."/>
            <person name="Midha S."/>
            <person name="Patil P.B."/>
        </authorList>
    </citation>
    <scope>NUCLEOTIDE SEQUENCE [LARGE SCALE GENOMIC DNA]</scope>
    <source>
        <strain evidence="1 2">DSM 17805</strain>
    </source>
</reference>
<organism evidence="1 2">
    <name type="scientific">Stenotrophomonas koreensis</name>
    <dbReference type="NCBI Taxonomy" id="266128"/>
    <lineage>
        <taxon>Bacteria</taxon>
        <taxon>Pseudomonadati</taxon>
        <taxon>Pseudomonadota</taxon>
        <taxon>Gammaproteobacteria</taxon>
        <taxon>Lysobacterales</taxon>
        <taxon>Lysobacteraceae</taxon>
        <taxon>Stenotrophomonas</taxon>
    </lineage>
</organism>
<dbReference type="InterPro" id="IPR050155">
    <property type="entry name" value="HAD-like_hydrolase_sf"/>
</dbReference>
<sequence>MTMPTRRYDLLLFDFDGTLADSAVLFDLLLPALAQQRGVPQPAQGWHALRAMDSRAMLRALKIRWWQIPSVTRQMRLAMAQHLHRVQLYPGWSAVLEQLHAQGVQMVVVSSNSPSTVEKVLGPALGLFAAVHCRAPFLGKRAIFKRVVRQAGVAQGRVLSIGDEGRDADASHACGIDFVGVAWGLAHAQVLQPLSDWPLLQQPQDLAGLLASADQRA</sequence>
<evidence type="ECO:0000313" key="1">
    <source>
        <dbReference type="EMBL" id="KRG57020.1"/>
    </source>
</evidence>
<dbReference type="InterPro" id="IPR036412">
    <property type="entry name" value="HAD-like_sf"/>
</dbReference>
<dbReference type="PANTHER" id="PTHR43434:SF13">
    <property type="entry name" value="PHOSPHOGLYCOLATE PHOSPHATASE"/>
    <property type="match status" value="1"/>
</dbReference>
<dbReference type="OrthoDB" id="9792518at2"/>
<gene>
    <name evidence="1" type="ORF">ABB25_10220</name>
</gene>
<dbReference type="InterPro" id="IPR041492">
    <property type="entry name" value="HAD_2"/>
</dbReference>
<dbReference type="InterPro" id="IPR023214">
    <property type="entry name" value="HAD_sf"/>
</dbReference>
<evidence type="ECO:0000313" key="2">
    <source>
        <dbReference type="Proteomes" id="UP000051254"/>
    </source>
</evidence>
<dbReference type="Gene3D" id="1.10.150.240">
    <property type="entry name" value="Putative phosphatase, domain 2"/>
    <property type="match status" value="1"/>
</dbReference>
<dbReference type="SUPFAM" id="SSF56784">
    <property type="entry name" value="HAD-like"/>
    <property type="match status" value="1"/>
</dbReference>
<evidence type="ECO:0008006" key="3">
    <source>
        <dbReference type="Google" id="ProtNLM"/>
    </source>
</evidence>
<dbReference type="Gene3D" id="3.40.50.1000">
    <property type="entry name" value="HAD superfamily/HAD-like"/>
    <property type="match status" value="1"/>
</dbReference>
<dbReference type="GO" id="GO:0006281">
    <property type="term" value="P:DNA repair"/>
    <property type="evidence" value="ECO:0007669"/>
    <property type="project" value="TreeGrafter"/>
</dbReference>
<dbReference type="Proteomes" id="UP000051254">
    <property type="component" value="Unassembled WGS sequence"/>
</dbReference>
<proteinExistence type="predicted"/>
<dbReference type="PANTHER" id="PTHR43434">
    <property type="entry name" value="PHOSPHOGLYCOLATE PHOSPHATASE"/>
    <property type="match status" value="1"/>
</dbReference>
<dbReference type="SFLD" id="SFLDS00003">
    <property type="entry name" value="Haloacid_Dehalogenase"/>
    <property type="match status" value="1"/>
</dbReference>
<keyword evidence="2" id="KW-1185">Reference proteome</keyword>
<dbReference type="InterPro" id="IPR023198">
    <property type="entry name" value="PGP-like_dom2"/>
</dbReference>